<accession>A0A4R5TQ79</accession>
<dbReference type="Gene3D" id="3.10.450.50">
    <property type="match status" value="1"/>
</dbReference>
<gene>
    <name evidence="1" type="ORF">E2F46_10800</name>
</gene>
<proteinExistence type="predicted"/>
<dbReference type="InterPro" id="IPR032710">
    <property type="entry name" value="NTF2-like_dom_sf"/>
</dbReference>
<dbReference type="OrthoDB" id="5801455at2"/>
<dbReference type="Proteomes" id="UP000294796">
    <property type="component" value="Unassembled WGS sequence"/>
</dbReference>
<dbReference type="AlphaFoldDB" id="A0A4R5TQ79"/>
<name>A0A4R5TQ79_9GAMM</name>
<sequence>MLLLAGTACARSDPEERLRERAAELHAAIESREVAAMQHLLADDFVGNDGLDGRQARALASMLMSRYRSIGVTFGPMDVQLQPPANATVRFHALTTGGDEGLLPQRVQAYDVETAWREDSGEWVLYHAKWTPRL</sequence>
<evidence type="ECO:0000313" key="2">
    <source>
        <dbReference type="Proteomes" id="UP000294796"/>
    </source>
</evidence>
<dbReference type="SUPFAM" id="SSF54427">
    <property type="entry name" value="NTF2-like"/>
    <property type="match status" value="1"/>
</dbReference>
<dbReference type="EMBL" id="SMTF01000008">
    <property type="protein sequence ID" value="TDK23474.1"/>
    <property type="molecule type" value="Genomic_DNA"/>
</dbReference>
<comment type="caution">
    <text evidence="1">The sequence shown here is derived from an EMBL/GenBank/DDBJ whole genome shotgun (WGS) entry which is preliminary data.</text>
</comment>
<evidence type="ECO:0000313" key="1">
    <source>
        <dbReference type="EMBL" id="TDK23474.1"/>
    </source>
</evidence>
<keyword evidence="2" id="KW-1185">Reference proteome</keyword>
<reference evidence="1 2" key="1">
    <citation type="submission" date="2019-03" db="EMBL/GenBank/DDBJ databases">
        <title>Luteimonas zhaokaii sp.nov., isolated from the rectal contents of Plateau pika in Yushu, Qinghai Province, China.</title>
        <authorList>
            <person name="Zhang G."/>
        </authorList>
    </citation>
    <scope>NUCLEOTIDE SEQUENCE [LARGE SCALE GENOMIC DNA]</scope>
    <source>
        <strain evidence="1 2">B9</strain>
    </source>
</reference>
<organism evidence="1 2">
    <name type="scientific">Luteimonas aestuarii</name>
    <dbReference type="NCBI Taxonomy" id="453837"/>
    <lineage>
        <taxon>Bacteria</taxon>
        <taxon>Pseudomonadati</taxon>
        <taxon>Pseudomonadota</taxon>
        <taxon>Gammaproteobacteria</taxon>
        <taxon>Lysobacterales</taxon>
        <taxon>Lysobacteraceae</taxon>
        <taxon>Luteimonas</taxon>
    </lineage>
</organism>
<protein>
    <submittedName>
        <fullName evidence="1">Nuclear transport factor 2 family protein</fullName>
    </submittedName>
</protein>